<dbReference type="Pfam" id="PF21671">
    <property type="entry name" value="CPL1-like"/>
    <property type="match status" value="1"/>
</dbReference>
<feature type="signal peptide" evidence="2">
    <location>
        <begin position="1"/>
        <end position="23"/>
    </location>
</feature>
<evidence type="ECO:0000259" key="3">
    <source>
        <dbReference type="Pfam" id="PF21671"/>
    </source>
</evidence>
<sequence>MLSHTLFTLCIITISFLVEYVKADNAFAGCFNTLPSVYTTLTGTYSDATACDLACPNNKHSFYQKSTQTCFCTDKYPSEPSFQYGSADACASDAYYDYRITHTTFIWQPTCYSSVPAGTTFSGLTGPDTCLKNCGTSIGAIFYVSSINGNYQCACNQIPSNTPTTPCGPGTYFYYYHTGTQASQGLSRRRKLDEERKRAIPKYCPKGLTACLIGNDIPGAYECVDTSSELESCGGCLYGTLGGNPSANSTRTIGQDCTTEKGASLGGITCESGKCTAYKCKPNHKLVDGQCIPQKTSIKSGGKSKKAKKNHKVSSIFGSKI</sequence>
<dbReference type="GeneID" id="91095866"/>
<protein>
    <recommendedName>
        <fullName evidence="3">Protein CPL1-like domain-containing protein</fullName>
    </recommendedName>
</protein>
<keyword evidence="2" id="KW-0732">Signal</keyword>
<feature type="domain" description="Protein CPL1-like" evidence="3">
    <location>
        <begin position="221"/>
        <end position="286"/>
    </location>
</feature>
<dbReference type="EMBL" id="CP144103">
    <property type="protein sequence ID" value="WWC90263.1"/>
    <property type="molecule type" value="Genomic_DNA"/>
</dbReference>
<dbReference type="PANTHER" id="PTHR35192:SF2">
    <property type="entry name" value="APPLE DOMAIN-CONTAINING PROTEIN"/>
    <property type="match status" value="1"/>
</dbReference>
<dbReference type="AlphaFoldDB" id="A0AAX4JZG6"/>
<reference evidence="4 5" key="1">
    <citation type="submission" date="2024-01" db="EMBL/GenBank/DDBJ databases">
        <title>Comparative genomics of Cryptococcus and Kwoniella reveals pathogenesis evolution and contrasting modes of karyotype evolution via chromosome fusion or intercentromeric recombination.</title>
        <authorList>
            <person name="Coelho M.A."/>
            <person name="David-Palma M."/>
            <person name="Shea T."/>
            <person name="Bowers K."/>
            <person name="McGinley-Smith S."/>
            <person name="Mohammad A.W."/>
            <person name="Gnirke A."/>
            <person name="Yurkov A.M."/>
            <person name="Nowrousian M."/>
            <person name="Sun S."/>
            <person name="Cuomo C.A."/>
            <person name="Heitman J."/>
        </authorList>
    </citation>
    <scope>NUCLEOTIDE SEQUENCE [LARGE SCALE GENOMIC DNA]</scope>
    <source>
        <strain evidence="4 5">CBS 6074</strain>
    </source>
</reference>
<name>A0AAX4JZG6_9TREE</name>
<accession>A0AAX4JZG6</accession>
<dbReference type="RefSeq" id="XP_066077026.1">
    <property type="nucleotide sequence ID" value="XM_066220929.1"/>
</dbReference>
<evidence type="ECO:0000313" key="5">
    <source>
        <dbReference type="Proteomes" id="UP001355207"/>
    </source>
</evidence>
<keyword evidence="5" id="KW-1185">Reference proteome</keyword>
<evidence type="ECO:0000256" key="2">
    <source>
        <dbReference type="SAM" id="SignalP"/>
    </source>
</evidence>
<feature type="chain" id="PRO_5043321088" description="Protein CPL1-like domain-containing protein" evidence="2">
    <location>
        <begin position="24"/>
        <end position="321"/>
    </location>
</feature>
<evidence type="ECO:0000256" key="1">
    <source>
        <dbReference type="SAM" id="MobiDB-lite"/>
    </source>
</evidence>
<dbReference type="Proteomes" id="UP001355207">
    <property type="component" value="Chromosome 6"/>
</dbReference>
<dbReference type="InterPro" id="IPR048661">
    <property type="entry name" value="CPL1-like"/>
</dbReference>
<feature type="compositionally biased region" description="Basic residues" evidence="1">
    <location>
        <begin position="302"/>
        <end position="312"/>
    </location>
</feature>
<dbReference type="InterPro" id="IPR038955">
    <property type="entry name" value="PriA/CPL1_fungi"/>
</dbReference>
<evidence type="ECO:0000313" key="4">
    <source>
        <dbReference type="EMBL" id="WWC90263.1"/>
    </source>
</evidence>
<gene>
    <name evidence="4" type="ORF">L201_005196</name>
</gene>
<feature type="region of interest" description="Disordered" evidence="1">
    <location>
        <begin position="297"/>
        <end position="321"/>
    </location>
</feature>
<proteinExistence type="predicted"/>
<dbReference type="PANTHER" id="PTHR35192">
    <property type="entry name" value="PROTEIN, PUTATIVE-RELATED"/>
    <property type="match status" value="1"/>
</dbReference>
<organism evidence="4 5">
    <name type="scientific">Kwoniella dendrophila CBS 6074</name>
    <dbReference type="NCBI Taxonomy" id="1295534"/>
    <lineage>
        <taxon>Eukaryota</taxon>
        <taxon>Fungi</taxon>
        <taxon>Dikarya</taxon>
        <taxon>Basidiomycota</taxon>
        <taxon>Agaricomycotina</taxon>
        <taxon>Tremellomycetes</taxon>
        <taxon>Tremellales</taxon>
        <taxon>Cryptococcaceae</taxon>
        <taxon>Kwoniella</taxon>
    </lineage>
</organism>